<dbReference type="Proteomes" id="UP000004431">
    <property type="component" value="Unassembled WGS sequence"/>
</dbReference>
<dbReference type="PANTHER" id="PTHR33991:SF1">
    <property type="entry name" value="DNA REPAIR PROTEIN RECO"/>
    <property type="match status" value="1"/>
</dbReference>
<dbReference type="InterPro" id="IPR022572">
    <property type="entry name" value="DNA_rep/recomb_RecO_N"/>
</dbReference>
<keyword evidence="5 8" id="KW-0233">DNA recombination</keyword>
<evidence type="ECO:0000256" key="7">
    <source>
        <dbReference type="ARBA" id="ARBA00033409"/>
    </source>
</evidence>
<dbReference type="InterPro" id="IPR042242">
    <property type="entry name" value="RecO_C"/>
</dbReference>
<evidence type="ECO:0000259" key="9">
    <source>
        <dbReference type="Pfam" id="PF11967"/>
    </source>
</evidence>
<feature type="domain" description="DNA replication/recombination mediator RecO N-terminal" evidence="9">
    <location>
        <begin position="9"/>
        <end position="81"/>
    </location>
</feature>
<evidence type="ECO:0000313" key="11">
    <source>
        <dbReference type="Proteomes" id="UP000004431"/>
    </source>
</evidence>
<evidence type="ECO:0000256" key="6">
    <source>
        <dbReference type="ARBA" id="ARBA00023204"/>
    </source>
</evidence>
<dbReference type="HAMAP" id="MF_00201">
    <property type="entry name" value="RecO"/>
    <property type="match status" value="1"/>
</dbReference>
<keyword evidence="4 8" id="KW-0227">DNA damage</keyword>
<dbReference type="SUPFAM" id="SSF50249">
    <property type="entry name" value="Nucleic acid-binding proteins"/>
    <property type="match status" value="1"/>
</dbReference>
<reference evidence="10 11" key="1">
    <citation type="submission" date="2010-08" db="EMBL/GenBank/DDBJ databases">
        <authorList>
            <person name="Durkin A.S."/>
            <person name="Madupu R."/>
            <person name="Torralba M."/>
            <person name="Gillis M."/>
            <person name="Methe B."/>
            <person name="Sutton G."/>
            <person name="Nelson K.E."/>
        </authorList>
    </citation>
    <scope>NUCLEOTIDE SEQUENCE [LARGE SCALE GENOMIC DNA]</scope>
    <source>
        <strain evidence="10 11">PB189-T1-4</strain>
    </source>
</reference>
<evidence type="ECO:0000256" key="1">
    <source>
        <dbReference type="ARBA" id="ARBA00003065"/>
    </source>
</evidence>
<dbReference type="InterPro" id="IPR003717">
    <property type="entry name" value="RecO"/>
</dbReference>
<keyword evidence="6 8" id="KW-0234">DNA repair</keyword>
<dbReference type="PANTHER" id="PTHR33991">
    <property type="entry name" value="DNA REPAIR PROTEIN RECO"/>
    <property type="match status" value="1"/>
</dbReference>
<dbReference type="Gene3D" id="2.40.50.140">
    <property type="entry name" value="Nucleic acid-binding proteins"/>
    <property type="match status" value="1"/>
</dbReference>
<dbReference type="SUPFAM" id="SSF57863">
    <property type="entry name" value="ArfGap/RecO-like zinc finger"/>
    <property type="match status" value="1"/>
</dbReference>
<dbReference type="Gene3D" id="1.20.1440.120">
    <property type="entry name" value="Recombination protein O, C-terminal domain"/>
    <property type="match status" value="1"/>
</dbReference>
<protein>
    <recommendedName>
        <fullName evidence="3 8">DNA repair protein RecO</fullName>
    </recommendedName>
    <alternativeName>
        <fullName evidence="7 8">Recombination protein O</fullName>
    </alternativeName>
</protein>
<dbReference type="RefSeq" id="WP_006303509.1">
    <property type="nucleotide sequence ID" value="NZ_AEDQ01000003.1"/>
</dbReference>
<evidence type="ECO:0000256" key="3">
    <source>
        <dbReference type="ARBA" id="ARBA00021310"/>
    </source>
</evidence>
<evidence type="ECO:0000256" key="8">
    <source>
        <dbReference type="HAMAP-Rule" id="MF_00201"/>
    </source>
</evidence>
<evidence type="ECO:0000256" key="2">
    <source>
        <dbReference type="ARBA" id="ARBA00007452"/>
    </source>
</evidence>
<comment type="function">
    <text evidence="1 8">Involved in DNA repair and RecF pathway recombination.</text>
</comment>
<dbReference type="Pfam" id="PF11967">
    <property type="entry name" value="RecO_N"/>
    <property type="match status" value="1"/>
</dbReference>
<dbReference type="InterPro" id="IPR037278">
    <property type="entry name" value="ARFGAP/RecO"/>
</dbReference>
<accession>A0ABN0B229</accession>
<evidence type="ECO:0000313" key="10">
    <source>
        <dbReference type="EMBL" id="EFL44731.1"/>
    </source>
</evidence>
<evidence type="ECO:0000256" key="4">
    <source>
        <dbReference type="ARBA" id="ARBA00022763"/>
    </source>
</evidence>
<comment type="caution">
    <text evidence="10">The sequence shown here is derived from an EMBL/GenBank/DDBJ whole genome shotgun (WGS) entry which is preliminary data.</text>
</comment>
<evidence type="ECO:0000256" key="5">
    <source>
        <dbReference type="ARBA" id="ARBA00023172"/>
    </source>
</evidence>
<name>A0ABN0B229_9ACTN</name>
<proteinExistence type="inferred from homology"/>
<gene>
    <name evidence="8 10" type="primary">recO</name>
    <name evidence="10" type="ORF">HMPREF9248_0749</name>
</gene>
<organism evidence="10 11">
    <name type="scientific">Fannyhessea vaginae PB189-T1-4</name>
    <dbReference type="NCBI Taxonomy" id="866774"/>
    <lineage>
        <taxon>Bacteria</taxon>
        <taxon>Bacillati</taxon>
        <taxon>Actinomycetota</taxon>
        <taxon>Coriobacteriia</taxon>
        <taxon>Coriobacteriales</taxon>
        <taxon>Atopobiaceae</taxon>
        <taxon>Fannyhessea</taxon>
    </lineage>
</organism>
<dbReference type="EMBL" id="AEDQ01000003">
    <property type="protein sequence ID" value="EFL44731.1"/>
    <property type="molecule type" value="Genomic_DNA"/>
</dbReference>
<comment type="similarity">
    <text evidence="2 8">Belongs to the RecO family.</text>
</comment>
<keyword evidence="11" id="KW-1185">Reference proteome</keyword>
<dbReference type="Pfam" id="PF02565">
    <property type="entry name" value="RecO_C"/>
    <property type="match status" value="1"/>
</dbReference>
<dbReference type="InterPro" id="IPR012340">
    <property type="entry name" value="NA-bd_OB-fold"/>
</dbReference>
<sequence length="249" mass="27371">MQRRPLIHMHALVIDHRVRLKEKDVIVRLLCEDGCLRSAVAKGALRPGGRFASRTELGCEADFLLSEGTSLDTIQEAQLRNANVHIREDPDTFALACAACELTRYLSSHDARDAYVFAICTAFLAAIKSAKSRNSALAFMCAYTLKLMAHAGYMPILASCASCSDEQVAYFSVLDGGALCASCARGQDMLKPYDTATRTLTQQLLNARFADIAHMTPEGEPAYAAASLMCLWAQTYLDVRLHAFEFLLH</sequence>
<dbReference type="NCBIfam" id="TIGR00613">
    <property type="entry name" value="reco"/>
    <property type="match status" value="1"/>
</dbReference>